<evidence type="ECO:0000313" key="3">
    <source>
        <dbReference type="Proteomes" id="UP001160130"/>
    </source>
</evidence>
<evidence type="ECO:0000259" key="1">
    <source>
        <dbReference type="Pfam" id="PF12697"/>
    </source>
</evidence>
<accession>A0ABT6KTW9</accession>
<dbReference type="Proteomes" id="UP001160130">
    <property type="component" value="Unassembled WGS sequence"/>
</dbReference>
<dbReference type="InterPro" id="IPR029058">
    <property type="entry name" value="AB_hydrolase_fold"/>
</dbReference>
<dbReference type="InterPro" id="IPR000073">
    <property type="entry name" value="AB_hydrolase_1"/>
</dbReference>
<dbReference type="EMBL" id="JARXVE010000001">
    <property type="protein sequence ID" value="MDH6194127.1"/>
    <property type="molecule type" value="Genomic_DNA"/>
</dbReference>
<dbReference type="PANTHER" id="PTHR43798:SF33">
    <property type="entry name" value="HYDROLASE, PUTATIVE (AFU_ORTHOLOGUE AFUA_2G14860)-RELATED"/>
    <property type="match status" value="1"/>
</dbReference>
<dbReference type="Pfam" id="PF12697">
    <property type="entry name" value="Abhydrolase_6"/>
    <property type="match status" value="1"/>
</dbReference>
<gene>
    <name evidence="2" type="ORF">M2272_000748</name>
</gene>
<evidence type="ECO:0000313" key="2">
    <source>
        <dbReference type="EMBL" id="MDH6194127.1"/>
    </source>
</evidence>
<dbReference type="InterPro" id="IPR050266">
    <property type="entry name" value="AB_hydrolase_sf"/>
</dbReference>
<dbReference type="PANTHER" id="PTHR43798">
    <property type="entry name" value="MONOACYLGLYCEROL LIPASE"/>
    <property type="match status" value="1"/>
</dbReference>
<proteinExistence type="predicted"/>
<dbReference type="SUPFAM" id="SSF53474">
    <property type="entry name" value="alpha/beta-Hydrolases"/>
    <property type="match status" value="1"/>
</dbReference>
<sequence length="279" mass="30213">MSAHYFVRVRDGRRLRTMTSGRPSDTLVVLEAGLGMSGLYWARVQSVLPADVLAVAYERSGYGGSDMTDGTRDLSSLACDLEEVIDNYPHRRLILVGHSWGGPIIRTVAARRVDAGLTVSGLVLVDQTDENADSLLTASTRKTFSRQAAALVPLARIGLLRLLSASAIRGLPREVRHATSAASFSLAGARTAAAEMVHIVDGLTELRRRPPLLGAVPVRVISGQRVGFLEQARRAELIRAHQLTADSFTMGRFIPASESNHMIPLTEPGLIAEQIRMLV</sequence>
<feature type="domain" description="AB hydrolase-1" evidence="1">
    <location>
        <begin position="28"/>
        <end position="272"/>
    </location>
</feature>
<comment type="caution">
    <text evidence="2">The sequence shown here is derived from an EMBL/GenBank/DDBJ whole genome shotgun (WGS) entry which is preliminary data.</text>
</comment>
<dbReference type="Gene3D" id="3.40.50.1820">
    <property type="entry name" value="alpha/beta hydrolase"/>
    <property type="match status" value="1"/>
</dbReference>
<keyword evidence="3" id="KW-1185">Reference proteome</keyword>
<organism evidence="2 3">
    <name type="scientific">Mycolicibacterium frederiksbergense</name>
    <dbReference type="NCBI Taxonomy" id="117567"/>
    <lineage>
        <taxon>Bacteria</taxon>
        <taxon>Bacillati</taxon>
        <taxon>Actinomycetota</taxon>
        <taxon>Actinomycetes</taxon>
        <taxon>Mycobacteriales</taxon>
        <taxon>Mycobacteriaceae</taxon>
        <taxon>Mycolicibacterium</taxon>
    </lineage>
</organism>
<name>A0ABT6KTW9_9MYCO</name>
<reference evidence="2 3" key="1">
    <citation type="submission" date="2023-04" db="EMBL/GenBank/DDBJ databases">
        <title>Forest soil microbial communities from Buena Vista Peninsula, Colon Province, Panama.</title>
        <authorList>
            <person name="Bouskill N."/>
        </authorList>
    </citation>
    <scope>NUCLEOTIDE SEQUENCE [LARGE SCALE GENOMIC DNA]</scope>
    <source>
        <strain evidence="2 3">AC80</strain>
    </source>
</reference>
<protein>
    <submittedName>
        <fullName evidence="2">Pimeloyl-ACP methyl ester carboxylesterase</fullName>
    </submittedName>
</protein>